<dbReference type="RefSeq" id="WP_354442246.1">
    <property type="nucleotide sequence ID" value="NZ_JBEPSH010000002.1"/>
</dbReference>
<evidence type="ECO:0000256" key="3">
    <source>
        <dbReference type="ARBA" id="ARBA00023125"/>
    </source>
</evidence>
<dbReference type="InterPro" id="IPR050950">
    <property type="entry name" value="HTH-type_LysR_regulators"/>
</dbReference>
<comment type="caution">
    <text evidence="6">The sequence shown here is derived from an EMBL/GenBank/DDBJ whole genome shotgun (WGS) entry which is preliminary data.</text>
</comment>
<dbReference type="SUPFAM" id="SSF53850">
    <property type="entry name" value="Periplasmic binding protein-like II"/>
    <property type="match status" value="1"/>
</dbReference>
<dbReference type="Pfam" id="PF03466">
    <property type="entry name" value="LysR_substrate"/>
    <property type="match status" value="1"/>
</dbReference>
<evidence type="ECO:0000256" key="4">
    <source>
        <dbReference type="ARBA" id="ARBA00023163"/>
    </source>
</evidence>
<dbReference type="EMBL" id="JBEPSH010000002">
    <property type="protein sequence ID" value="MET4576259.1"/>
    <property type="molecule type" value="Genomic_DNA"/>
</dbReference>
<evidence type="ECO:0000259" key="5">
    <source>
        <dbReference type="PROSITE" id="PS50931"/>
    </source>
</evidence>
<dbReference type="Proteomes" id="UP001549320">
    <property type="component" value="Unassembled WGS sequence"/>
</dbReference>
<gene>
    <name evidence="6" type="ORF">ABIE13_001359</name>
</gene>
<accession>A0ABV2Q5E9</accession>
<dbReference type="Gene3D" id="1.10.10.10">
    <property type="entry name" value="Winged helix-like DNA-binding domain superfamily/Winged helix DNA-binding domain"/>
    <property type="match status" value="1"/>
</dbReference>
<name>A0ABV2Q5E9_9BURK</name>
<keyword evidence="7" id="KW-1185">Reference proteome</keyword>
<dbReference type="GO" id="GO:0003677">
    <property type="term" value="F:DNA binding"/>
    <property type="evidence" value="ECO:0007669"/>
    <property type="project" value="UniProtKB-KW"/>
</dbReference>
<evidence type="ECO:0000256" key="1">
    <source>
        <dbReference type="ARBA" id="ARBA00009437"/>
    </source>
</evidence>
<organism evidence="6 7">
    <name type="scientific">Ottowia thiooxydans</name>
    <dbReference type="NCBI Taxonomy" id="219182"/>
    <lineage>
        <taxon>Bacteria</taxon>
        <taxon>Pseudomonadati</taxon>
        <taxon>Pseudomonadota</taxon>
        <taxon>Betaproteobacteria</taxon>
        <taxon>Burkholderiales</taxon>
        <taxon>Comamonadaceae</taxon>
        <taxon>Ottowia</taxon>
    </lineage>
</organism>
<keyword evidence="4" id="KW-0804">Transcription</keyword>
<dbReference type="InterPro" id="IPR036390">
    <property type="entry name" value="WH_DNA-bd_sf"/>
</dbReference>
<dbReference type="Gene3D" id="3.40.190.290">
    <property type="match status" value="1"/>
</dbReference>
<reference evidence="6 7" key="1">
    <citation type="submission" date="2024-06" db="EMBL/GenBank/DDBJ databases">
        <title>Sorghum-associated microbial communities from plants grown in Nebraska, USA.</title>
        <authorList>
            <person name="Schachtman D."/>
        </authorList>
    </citation>
    <scope>NUCLEOTIDE SEQUENCE [LARGE SCALE GENOMIC DNA]</scope>
    <source>
        <strain evidence="6 7">2709</strain>
    </source>
</reference>
<comment type="similarity">
    <text evidence="1">Belongs to the LysR transcriptional regulatory family.</text>
</comment>
<dbReference type="PRINTS" id="PR00039">
    <property type="entry name" value="HTHLYSR"/>
</dbReference>
<dbReference type="PANTHER" id="PTHR30419">
    <property type="entry name" value="HTH-TYPE TRANSCRIPTIONAL REGULATOR YBHD"/>
    <property type="match status" value="1"/>
</dbReference>
<protein>
    <submittedName>
        <fullName evidence="6">DNA-binding transcriptional LysR family regulator</fullName>
    </submittedName>
</protein>
<dbReference type="InterPro" id="IPR036388">
    <property type="entry name" value="WH-like_DNA-bd_sf"/>
</dbReference>
<dbReference type="SUPFAM" id="SSF46785">
    <property type="entry name" value="Winged helix' DNA-binding domain"/>
    <property type="match status" value="1"/>
</dbReference>
<evidence type="ECO:0000313" key="6">
    <source>
        <dbReference type="EMBL" id="MET4576259.1"/>
    </source>
</evidence>
<dbReference type="InterPro" id="IPR000847">
    <property type="entry name" value="LysR_HTH_N"/>
</dbReference>
<dbReference type="InterPro" id="IPR005119">
    <property type="entry name" value="LysR_subst-bd"/>
</dbReference>
<keyword evidence="3 6" id="KW-0238">DNA-binding</keyword>
<feature type="domain" description="HTH lysR-type" evidence="5">
    <location>
        <begin position="1"/>
        <end position="58"/>
    </location>
</feature>
<sequence>MRIDDLRYFVAVAEHGHVGRAAQRLGVTQPALTKGVQRLEASLGLQLFERTSKGMTLTTVGEVFFERAKHVCMDLDEAVQQAEDLHLGAIGTIRVGVSPPFADSLVTEAFVQLLKQRPGAKARVTIGLNDTLLSSLRLGDLDITVNAVDDVEPDDLHYQVLFDDELRVVLREHHPLLTKQNLKLADLAAQQWALPGPQVMARRRIETRFADMGLPPPDVVFQTDTSMTLAPSILRRTDLLGLISKQSLRSSASRGLVALDLSDACWSRRIGVITRKGAYLSPLVQRYIEVLSGRAQELLA</sequence>
<dbReference type="PROSITE" id="PS50931">
    <property type="entry name" value="HTH_LYSR"/>
    <property type="match status" value="1"/>
</dbReference>
<evidence type="ECO:0000313" key="7">
    <source>
        <dbReference type="Proteomes" id="UP001549320"/>
    </source>
</evidence>
<dbReference type="PANTHER" id="PTHR30419:SF8">
    <property type="entry name" value="NITROGEN ASSIMILATION TRANSCRIPTIONAL ACTIVATOR-RELATED"/>
    <property type="match status" value="1"/>
</dbReference>
<evidence type="ECO:0000256" key="2">
    <source>
        <dbReference type="ARBA" id="ARBA00023015"/>
    </source>
</evidence>
<keyword evidence="2" id="KW-0805">Transcription regulation</keyword>
<dbReference type="Pfam" id="PF00126">
    <property type="entry name" value="HTH_1"/>
    <property type="match status" value="1"/>
</dbReference>
<proteinExistence type="inferred from homology"/>